<organism evidence="2 3">
    <name type="scientific">Bizionia argentinensis JUB59</name>
    <dbReference type="NCBI Taxonomy" id="1046627"/>
    <lineage>
        <taxon>Bacteria</taxon>
        <taxon>Pseudomonadati</taxon>
        <taxon>Bacteroidota</taxon>
        <taxon>Flavobacteriia</taxon>
        <taxon>Flavobacteriales</taxon>
        <taxon>Flavobacteriaceae</taxon>
        <taxon>Bizionia</taxon>
    </lineage>
</organism>
<feature type="transmembrane region" description="Helical" evidence="1">
    <location>
        <begin position="45"/>
        <end position="65"/>
    </location>
</feature>
<feature type="transmembrane region" description="Helical" evidence="1">
    <location>
        <begin position="12"/>
        <end position="33"/>
    </location>
</feature>
<accession>G2EDU7</accession>
<dbReference type="EMBL" id="AFXZ01000029">
    <property type="protein sequence ID" value="EGV43334.1"/>
    <property type="molecule type" value="Genomic_DNA"/>
</dbReference>
<feature type="transmembrane region" description="Helical" evidence="1">
    <location>
        <begin position="123"/>
        <end position="142"/>
    </location>
</feature>
<evidence type="ECO:0000313" key="2">
    <source>
        <dbReference type="EMBL" id="EGV43334.1"/>
    </source>
</evidence>
<evidence type="ECO:0000256" key="1">
    <source>
        <dbReference type="SAM" id="Phobius"/>
    </source>
</evidence>
<dbReference type="STRING" id="1046627.BZARG_1763"/>
<reference evidence="2 3" key="1">
    <citation type="journal article" date="2008" name="Int. J. Syst. Evol. Microbiol.">
        <title>Bizionia argentinensis sp. nov., isolated from surface marine water in Antarctica.</title>
        <authorList>
            <person name="Bercovich A."/>
            <person name="Vazquez S.C."/>
            <person name="Yankilevich P."/>
            <person name="Coria S.H."/>
            <person name="Foti M."/>
            <person name="Hernandez E."/>
            <person name="Vidal A."/>
            <person name="Ruberto L."/>
            <person name="Melo C."/>
            <person name="Marenssi S."/>
            <person name="Criscuolo M."/>
            <person name="Memoli M."/>
            <person name="Arguelles M."/>
            <person name="Mac Cormack W.P."/>
        </authorList>
    </citation>
    <scope>NUCLEOTIDE SEQUENCE [LARGE SCALE GENOMIC DNA]</scope>
    <source>
        <strain evidence="2 3">JUB59</strain>
    </source>
</reference>
<dbReference type="RefSeq" id="WP_008637259.1">
    <property type="nucleotide sequence ID" value="NZ_AFXZ01000029.1"/>
</dbReference>
<sequence length="143" mass="16180">MYNILKESHNGIGMVLLFLLLIIIVIILAKFLLKKPFNKSVKITALIGLITVHIQILIGLLLYFLSPLGLSNFSGDSMGHKISRFYIVEHPIGMILAAVLITIGYKVVKKTNLTDKAKYRRLLIYYGLGFGLIAYLIPWFLWS</sequence>
<proteinExistence type="predicted"/>
<gene>
    <name evidence="2" type="ORF">BZARG_1763</name>
</gene>
<keyword evidence="3" id="KW-1185">Reference proteome</keyword>
<evidence type="ECO:0000313" key="3">
    <source>
        <dbReference type="Proteomes" id="UP000003730"/>
    </source>
</evidence>
<name>G2EDU7_9FLAO</name>
<keyword evidence="1" id="KW-1133">Transmembrane helix</keyword>
<keyword evidence="1" id="KW-0812">Transmembrane</keyword>
<protein>
    <recommendedName>
        <fullName evidence="4">Cytochrome B</fullName>
    </recommendedName>
</protein>
<keyword evidence="1" id="KW-0472">Membrane</keyword>
<dbReference type="OrthoDB" id="329514at2"/>
<dbReference type="AlphaFoldDB" id="G2EDU7"/>
<evidence type="ECO:0008006" key="4">
    <source>
        <dbReference type="Google" id="ProtNLM"/>
    </source>
</evidence>
<dbReference type="PATRIC" id="fig|1046627.3.peg.1694"/>
<feature type="transmembrane region" description="Helical" evidence="1">
    <location>
        <begin position="85"/>
        <end position="103"/>
    </location>
</feature>
<dbReference type="Proteomes" id="UP000003730">
    <property type="component" value="Unassembled WGS sequence"/>
</dbReference>
<dbReference type="eggNOG" id="ENOG502ZXYX">
    <property type="taxonomic scope" value="Bacteria"/>
</dbReference>
<comment type="caution">
    <text evidence="2">The sequence shown here is derived from an EMBL/GenBank/DDBJ whole genome shotgun (WGS) entry which is preliminary data.</text>
</comment>